<dbReference type="Gene3D" id="2.40.180.10">
    <property type="entry name" value="Catalase core domain"/>
    <property type="match status" value="1"/>
</dbReference>
<reference evidence="1 2" key="1">
    <citation type="submission" date="2018-12" db="EMBL/GenBank/DDBJ databases">
        <title>Hymenobacter gummosus sp. nov., isolated from a spring.</title>
        <authorList>
            <person name="Nie L."/>
        </authorList>
    </citation>
    <scope>NUCLEOTIDE SEQUENCE [LARGE SCALE GENOMIC DNA]</scope>
    <source>
        <strain evidence="1 2">KCTC 52166</strain>
    </source>
</reference>
<dbReference type="SUPFAM" id="SSF56634">
    <property type="entry name" value="Heme-dependent catalase-like"/>
    <property type="match status" value="1"/>
</dbReference>
<dbReference type="Proteomes" id="UP000282184">
    <property type="component" value="Unassembled WGS sequence"/>
</dbReference>
<proteinExistence type="predicted"/>
<dbReference type="GO" id="GO:0020037">
    <property type="term" value="F:heme binding"/>
    <property type="evidence" value="ECO:0007669"/>
    <property type="project" value="InterPro"/>
</dbReference>
<dbReference type="InterPro" id="IPR020835">
    <property type="entry name" value="Catalase_sf"/>
</dbReference>
<evidence type="ECO:0000313" key="2">
    <source>
        <dbReference type="Proteomes" id="UP000282184"/>
    </source>
</evidence>
<dbReference type="RefSeq" id="WP_126694237.1">
    <property type="nucleotide sequence ID" value="NZ_RXOF01000009.1"/>
</dbReference>
<dbReference type="PANTHER" id="PTHR36195">
    <property type="entry name" value="DOMAIN PROTEIN, PUTATIVE (AFU_ORTHOLOGUE AFUA_5G01990)-RELATED-RELATED"/>
    <property type="match status" value="1"/>
</dbReference>
<comment type="caution">
    <text evidence="1">The sequence shown here is derived from an EMBL/GenBank/DDBJ whole genome shotgun (WGS) entry which is preliminary data.</text>
</comment>
<accession>A0A431U0T3</accession>
<dbReference type="AlphaFoldDB" id="A0A431U0T3"/>
<dbReference type="PANTHER" id="PTHR36195:SF4">
    <property type="entry name" value="DOMAIN PROTEIN, PUTATIVE (AFU_ORTHOLOGUE AFUA_5G01990)-RELATED"/>
    <property type="match status" value="1"/>
</dbReference>
<gene>
    <name evidence="1" type="ORF">EJV47_16300</name>
</gene>
<organism evidence="1 2">
    <name type="scientific">Hymenobacter gummosus</name>
    <dbReference type="NCBI Taxonomy" id="1776032"/>
    <lineage>
        <taxon>Bacteria</taxon>
        <taxon>Pseudomonadati</taxon>
        <taxon>Bacteroidota</taxon>
        <taxon>Cytophagia</taxon>
        <taxon>Cytophagales</taxon>
        <taxon>Hymenobacteraceae</taxon>
        <taxon>Hymenobacter</taxon>
    </lineage>
</organism>
<protein>
    <submittedName>
        <fullName evidence="1">Catalase</fullName>
    </submittedName>
</protein>
<evidence type="ECO:0000313" key="1">
    <source>
        <dbReference type="EMBL" id="RTQ48532.1"/>
    </source>
</evidence>
<dbReference type="EMBL" id="RXOF01000009">
    <property type="protein sequence ID" value="RTQ48532.1"/>
    <property type="molecule type" value="Genomic_DNA"/>
</dbReference>
<keyword evidence="2" id="KW-1185">Reference proteome</keyword>
<dbReference type="OrthoDB" id="336698at2"/>
<dbReference type="CDD" id="cd08152">
    <property type="entry name" value="y4iL_like"/>
    <property type="match status" value="1"/>
</dbReference>
<name>A0A431U0T3_9BACT</name>
<sequence>MPPSATPAYVRFADGVEQEQPNEQQLIDETVESMARVNRFMFEKNRHAIRDAHAKSHGVLRGELHIYPDLPAHLAQGLFREARVYPVILRLSSAPGAINPDTHWAVKGLAVKIIGVEGRKFLPEQADEVTQDFLMVNDTVIPTGDIKSYHDLQLRQEKIMLHTPPVVQNLLTEAGTLANQALEAVGIKKEVPLIAPPHPKNNILGETYTTLGALRFGEYVAKISVAPLSDNVRALAGQQVDIKEPEGWSQLVQEFFRAQGAEYELRAQLSTDLQTMPVEDGSVDWPQDQSPYQPLGRLVIPAQESFSPARRVFADDQLSFNPFHCLPEHQPLGSINRVRIKAYERSTAYRHHMNAQPRVEPRDISQLPD</sequence>